<gene>
    <name evidence="6" type="ORF">Acor_71990</name>
</gene>
<dbReference type="Pfam" id="PF00293">
    <property type="entry name" value="NUDIX"/>
    <property type="match status" value="1"/>
</dbReference>
<accession>A0A5M3WDH1</accession>
<dbReference type="InterPro" id="IPR020084">
    <property type="entry name" value="NUDIX_hydrolase_CS"/>
</dbReference>
<evidence type="ECO:0000256" key="4">
    <source>
        <dbReference type="RuleBase" id="RU003476"/>
    </source>
</evidence>
<evidence type="ECO:0000313" key="6">
    <source>
        <dbReference type="EMBL" id="GES05131.1"/>
    </source>
</evidence>
<dbReference type="GO" id="GO:0016787">
    <property type="term" value="F:hydrolase activity"/>
    <property type="evidence" value="ECO:0007669"/>
    <property type="project" value="UniProtKB-KW"/>
</dbReference>
<evidence type="ECO:0000259" key="5">
    <source>
        <dbReference type="PROSITE" id="PS51462"/>
    </source>
</evidence>
<comment type="similarity">
    <text evidence="2 4">Belongs to the Nudix hydrolase family.</text>
</comment>
<dbReference type="InterPro" id="IPR000086">
    <property type="entry name" value="NUDIX_hydrolase_dom"/>
</dbReference>
<dbReference type="InterPro" id="IPR015797">
    <property type="entry name" value="NUDIX_hydrolase-like_dom_sf"/>
</dbReference>
<dbReference type="PRINTS" id="PR00502">
    <property type="entry name" value="NUDIXFAMILY"/>
</dbReference>
<dbReference type="InterPro" id="IPR020476">
    <property type="entry name" value="Nudix_hydrolase"/>
</dbReference>
<comment type="cofactor">
    <cofactor evidence="1">
        <name>Mg(2+)</name>
        <dbReference type="ChEBI" id="CHEBI:18420"/>
    </cofactor>
</comment>
<feature type="domain" description="Nudix hydrolase" evidence="5">
    <location>
        <begin position="18"/>
        <end position="149"/>
    </location>
</feature>
<dbReference type="EMBL" id="BLAD01000094">
    <property type="protein sequence ID" value="GES05131.1"/>
    <property type="molecule type" value="Genomic_DNA"/>
</dbReference>
<dbReference type="SUPFAM" id="SSF55811">
    <property type="entry name" value="Nudix"/>
    <property type="match status" value="1"/>
</dbReference>
<organism evidence="6 7">
    <name type="scientific">Acrocarpospora corrugata</name>
    <dbReference type="NCBI Taxonomy" id="35763"/>
    <lineage>
        <taxon>Bacteria</taxon>
        <taxon>Bacillati</taxon>
        <taxon>Actinomycetota</taxon>
        <taxon>Actinomycetes</taxon>
        <taxon>Streptosporangiales</taxon>
        <taxon>Streptosporangiaceae</taxon>
        <taxon>Acrocarpospora</taxon>
    </lineage>
</organism>
<keyword evidence="7" id="KW-1185">Reference proteome</keyword>
<dbReference type="AlphaFoldDB" id="A0A5M3WDH1"/>
<evidence type="ECO:0000256" key="2">
    <source>
        <dbReference type="ARBA" id="ARBA00005582"/>
    </source>
</evidence>
<dbReference type="OrthoDB" id="9814308at2"/>
<protein>
    <submittedName>
        <fullName evidence="6">Putative MutT/NUDIX-like protein</fullName>
    </submittedName>
</protein>
<evidence type="ECO:0000256" key="3">
    <source>
        <dbReference type="ARBA" id="ARBA00022801"/>
    </source>
</evidence>
<dbReference type="RefSeq" id="WP_155341170.1">
    <property type="nucleotide sequence ID" value="NZ_BAAABN010000024.1"/>
</dbReference>
<dbReference type="PROSITE" id="PS51462">
    <property type="entry name" value="NUDIX"/>
    <property type="match status" value="1"/>
</dbReference>
<dbReference type="PANTHER" id="PTHR43046:SF16">
    <property type="entry name" value="ADP-RIBOSE PYROPHOSPHATASE YJHB-RELATED"/>
    <property type="match status" value="1"/>
</dbReference>
<name>A0A5M3WDH1_9ACTN</name>
<dbReference type="Proteomes" id="UP000334990">
    <property type="component" value="Unassembled WGS sequence"/>
</dbReference>
<reference evidence="6 7" key="1">
    <citation type="submission" date="2019-10" db="EMBL/GenBank/DDBJ databases">
        <title>Whole genome shotgun sequence of Acrocarpospora corrugata NBRC 13972.</title>
        <authorList>
            <person name="Ichikawa N."/>
            <person name="Kimura A."/>
            <person name="Kitahashi Y."/>
            <person name="Komaki H."/>
            <person name="Oguchi A."/>
        </authorList>
    </citation>
    <scope>NUCLEOTIDE SEQUENCE [LARGE SCALE GENOMIC DNA]</scope>
    <source>
        <strain evidence="6 7">NBRC 13972</strain>
    </source>
</reference>
<evidence type="ECO:0000313" key="7">
    <source>
        <dbReference type="Proteomes" id="UP000334990"/>
    </source>
</evidence>
<dbReference type="CDD" id="cd02883">
    <property type="entry name" value="NUDIX_Hydrolase"/>
    <property type="match status" value="1"/>
</dbReference>
<keyword evidence="3 4" id="KW-0378">Hydrolase</keyword>
<dbReference type="PROSITE" id="PS00893">
    <property type="entry name" value="NUDIX_BOX"/>
    <property type="match status" value="1"/>
</dbReference>
<dbReference type="PANTHER" id="PTHR43046">
    <property type="entry name" value="GDP-MANNOSE MANNOSYL HYDROLASE"/>
    <property type="match status" value="1"/>
</dbReference>
<proteinExistence type="inferred from homology"/>
<comment type="caution">
    <text evidence="6">The sequence shown here is derived from an EMBL/GenBank/DDBJ whole genome shotgun (WGS) entry which is preliminary data.</text>
</comment>
<dbReference type="Gene3D" id="3.90.79.10">
    <property type="entry name" value="Nucleoside Triphosphate Pyrophosphohydrolase"/>
    <property type="match status" value="1"/>
</dbReference>
<evidence type="ECO:0000256" key="1">
    <source>
        <dbReference type="ARBA" id="ARBA00001946"/>
    </source>
</evidence>
<sequence length="166" mass="17878">MGQRIDFYDDPDAPAPNSLVPSVNVVVTDAAGDILMICRSDNGNWAVPGGAIDLGESLPAAAVRETLEETGIECEITGLVGTYTDPRHVILYTSNGEARQEFSIVVTAVAVAGEPTPSSESTQVRWVPRDQVGALRMDRSMRLRIGHYLDQQQARYSGRAAQPHVG</sequence>